<protein>
    <submittedName>
        <fullName evidence="1">Uncharacterized protein</fullName>
    </submittedName>
</protein>
<dbReference type="OrthoDB" id="377083at2759"/>
<evidence type="ECO:0000313" key="1">
    <source>
        <dbReference type="EMBL" id="KXT18192.1"/>
    </source>
</evidence>
<comment type="caution">
    <text evidence="1">The sequence shown here is derived from an EMBL/GenBank/DDBJ whole genome shotgun (WGS) entry which is preliminary data.</text>
</comment>
<sequence>MCITDRRRTSVERDFYAFYAGTVSSSFSIEAISSDGLLCRLESCQLTLSNMLTRVAGPGHPLPNGIGK</sequence>
<proteinExistence type="predicted"/>
<keyword evidence="2" id="KW-1185">Reference proteome</keyword>
<dbReference type="AlphaFoldDB" id="A0A139IUA1"/>
<accession>A0A139IUA1</accession>
<reference evidence="1 2" key="1">
    <citation type="submission" date="2015-07" db="EMBL/GenBank/DDBJ databases">
        <title>Comparative genomics of the Sigatoka disease complex on banana suggests a link between parallel evolutionary changes in Pseudocercospora fijiensis and Pseudocercospora eumusae and increased virulence on the banana host.</title>
        <authorList>
            <person name="Chang T.-C."/>
            <person name="Salvucci A."/>
            <person name="Crous P.W."/>
            <person name="Stergiopoulos I."/>
        </authorList>
    </citation>
    <scope>NUCLEOTIDE SEQUENCE [LARGE SCALE GENOMIC DNA]</scope>
    <source>
        <strain evidence="1 2">CBS 116634</strain>
    </source>
</reference>
<dbReference type="EMBL" id="LFZO01000010">
    <property type="protein sequence ID" value="KXT18192.1"/>
    <property type="molecule type" value="Genomic_DNA"/>
</dbReference>
<gene>
    <name evidence="1" type="ORF">AC579_7698</name>
</gene>
<dbReference type="Proteomes" id="UP000073492">
    <property type="component" value="Unassembled WGS sequence"/>
</dbReference>
<organism evidence="1 2">
    <name type="scientific">Pseudocercospora musae</name>
    <dbReference type="NCBI Taxonomy" id="113226"/>
    <lineage>
        <taxon>Eukaryota</taxon>
        <taxon>Fungi</taxon>
        <taxon>Dikarya</taxon>
        <taxon>Ascomycota</taxon>
        <taxon>Pezizomycotina</taxon>
        <taxon>Dothideomycetes</taxon>
        <taxon>Dothideomycetidae</taxon>
        <taxon>Mycosphaerellales</taxon>
        <taxon>Mycosphaerellaceae</taxon>
        <taxon>Pseudocercospora</taxon>
    </lineage>
</organism>
<evidence type="ECO:0000313" key="2">
    <source>
        <dbReference type="Proteomes" id="UP000073492"/>
    </source>
</evidence>
<name>A0A139IUA1_9PEZI</name>